<feature type="domain" description="HTH merR-type" evidence="2">
    <location>
        <begin position="5"/>
        <end position="54"/>
    </location>
</feature>
<dbReference type="Pfam" id="PF13411">
    <property type="entry name" value="MerR_1"/>
    <property type="match status" value="1"/>
</dbReference>
<keyword evidence="1" id="KW-0175">Coiled coil</keyword>
<proteinExistence type="predicted"/>
<evidence type="ECO:0000313" key="4">
    <source>
        <dbReference type="Proteomes" id="UP000215224"/>
    </source>
</evidence>
<dbReference type="InterPro" id="IPR009061">
    <property type="entry name" value="DNA-bd_dom_put_sf"/>
</dbReference>
<feature type="coiled-coil region" evidence="1">
    <location>
        <begin position="83"/>
        <end position="136"/>
    </location>
</feature>
<dbReference type="GO" id="GO:0003677">
    <property type="term" value="F:DNA binding"/>
    <property type="evidence" value="ECO:0007669"/>
    <property type="project" value="InterPro"/>
</dbReference>
<dbReference type="Proteomes" id="UP000215224">
    <property type="component" value="Chromosome"/>
</dbReference>
<dbReference type="SUPFAM" id="SSF46955">
    <property type="entry name" value="Putative DNA-binding domain"/>
    <property type="match status" value="1"/>
</dbReference>
<reference evidence="3 4" key="1">
    <citation type="submission" date="2016-12" db="EMBL/GenBank/DDBJ databases">
        <title>The whole genome sequencing and assembly of Bacillus cohnii DSM 6307T strain.</title>
        <authorList>
            <person name="Lee Y.-J."/>
            <person name="Yi H."/>
            <person name="Bahn Y.-S."/>
            <person name="Kim J.F."/>
            <person name="Lee D.-W."/>
        </authorList>
    </citation>
    <scope>NUCLEOTIDE SEQUENCE [LARGE SCALE GENOMIC DNA]</scope>
    <source>
        <strain evidence="3 4">DSM 6307</strain>
    </source>
</reference>
<protein>
    <recommendedName>
        <fullName evidence="2">HTH merR-type domain-containing protein</fullName>
    </recommendedName>
</protein>
<evidence type="ECO:0000313" key="3">
    <source>
        <dbReference type="EMBL" id="AST90337.1"/>
    </source>
</evidence>
<dbReference type="InterPro" id="IPR000551">
    <property type="entry name" value="MerR-type_HTH_dom"/>
</dbReference>
<dbReference type="RefSeq" id="WP_066421179.1">
    <property type="nucleotide sequence ID" value="NZ_CP018866.1"/>
</dbReference>
<dbReference type="GO" id="GO:0006355">
    <property type="term" value="P:regulation of DNA-templated transcription"/>
    <property type="evidence" value="ECO:0007669"/>
    <property type="project" value="InterPro"/>
</dbReference>
<gene>
    <name evidence="3" type="ORF">BC6307_03150</name>
</gene>
<sequence>MLRQMKTNEIADEIGVSPRTVRDWVKRYKIPCNKNAFGHYVYNEQAVQKIKEINGEDVTTTTKQSRQLIKEREEENVTTMDQLEKILSRLKVAEIQIQQKADDVVSYQLLQQRKEIEELSSKVETLETKLIEMEEKLQASKPRTTQIQNPLPLKPKRRGIAKAIFSIF</sequence>
<dbReference type="KEGG" id="bcoh:BC6307_03150"/>
<dbReference type="CDD" id="cd04762">
    <property type="entry name" value="HTH_MerR-trunc"/>
    <property type="match status" value="1"/>
</dbReference>
<keyword evidence="4" id="KW-1185">Reference proteome</keyword>
<dbReference type="STRING" id="1314751.GCA_001591425_04682"/>
<dbReference type="AlphaFoldDB" id="A0A223KLU4"/>
<dbReference type="EMBL" id="CP018866">
    <property type="protein sequence ID" value="AST90337.1"/>
    <property type="molecule type" value="Genomic_DNA"/>
</dbReference>
<evidence type="ECO:0000259" key="2">
    <source>
        <dbReference type="Pfam" id="PF13411"/>
    </source>
</evidence>
<dbReference type="Gene3D" id="1.10.1660.10">
    <property type="match status" value="1"/>
</dbReference>
<organism evidence="3 4">
    <name type="scientific">Sutcliffiella cohnii</name>
    <dbReference type="NCBI Taxonomy" id="33932"/>
    <lineage>
        <taxon>Bacteria</taxon>
        <taxon>Bacillati</taxon>
        <taxon>Bacillota</taxon>
        <taxon>Bacilli</taxon>
        <taxon>Bacillales</taxon>
        <taxon>Bacillaceae</taxon>
        <taxon>Sutcliffiella</taxon>
    </lineage>
</organism>
<evidence type="ECO:0000256" key="1">
    <source>
        <dbReference type="SAM" id="Coils"/>
    </source>
</evidence>
<name>A0A223KLU4_9BACI</name>
<accession>A0A223KLU4</accession>